<dbReference type="EMBL" id="JAIXNE010000001">
    <property type="protein sequence ID" value="MCA6073244.1"/>
    <property type="molecule type" value="Genomic_DNA"/>
</dbReference>
<comment type="caution">
    <text evidence="6">The sequence shown here is derived from an EMBL/GenBank/DDBJ whole genome shotgun (WGS) entry which is preliminary data.</text>
</comment>
<evidence type="ECO:0000313" key="6">
    <source>
        <dbReference type="EMBL" id="MCA6073244.1"/>
    </source>
</evidence>
<dbReference type="InterPro" id="IPR013783">
    <property type="entry name" value="Ig-like_fold"/>
</dbReference>
<keyword evidence="3" id="KW-0809">Transit peptide</keyword>
<dbReference type="GO" id="GO:0005980">
    <property type="term" value="P:glycogen catabolic process"/>
    <property type="evidence" value="ECO:0007669"/>
    <property type="project" value="InterPro"/>
</dbReference>
<dbReference type="InterPro" id="IPR013780">
    <property type="entry name" value="Glyco_hydro_b"/>
</dbReference>
<accession>A0A9X1HN50</accession>
<dbReference type="InterPro" id="IPR011837">
    <property type="entry name" value="Glycogen_debranch_GlgX"/>
</dbReference>
<protein>
    <submittedName>
        <fullName evidence="6">Glycogen debranching protein GlgX</fullName>
    </submittedName>
</protein>
<dbReference type="Gene3D" id="2.60.40.1180">
    <property type="entry name" value="Golgi alpha-mannosidase II"/>
    <property type="match status" value="1"/>
</dbReference>
<dbReference type="GO" id="GO:0019156">
    <property type="term" value="F:isoamylase activity"/>
    <property type="evidence" value="ECO:0007669"/>
    <property type="project" value="UniProtKB-ARBA"/>
</dbReference>
<evidence type="ECO:0000256" key="4">
    <source>
        <dbReference type="ARBA" id="ARBA00023295"/>
    </source>
</evidence>
<dbReference type="CDD" id="cd11326">
    <property type="entry name" value="AmyAc_Glg_debranch"/>
    <property type="match status" value="1"/>
</dbReference>
<feature type="domain" description="Glycosyl hydrolase family 13 catalytic" evidence="5">
    <location>
        <begin position="162"/>
        <end position="570"/>
    </location>
</feature>
<evidence type="ECO:0000259" key="5">
    <source>
        <dbReference type="SMART" id="SM00642"/>
    </source>
</evidence>
<dbReference type="InterPro" id="IPR004193">
    <property type="entry name" value="Glyco_hydro_13_N"/>
</dbReference>
<comment type="similarity">
    <text evidence="1">Belongs to the glycosyl hydrolase 13 family.</text>
</comment>
<dbReference type="SMART" id="SM00642">
    <property type="entry name" value="Aamy"/>
    <property type="match status" value="1"/>
</dbReference>
<keyword evidence="2" id="KW-0378">Hydrolase</keyword>
<dbReference type="SUPFAM" id="SSF51445">
    <property type="entry name" value="(Trans)glycosidases"/>
    <property type="match status" value="1"/>
</dbReference>
<dbReference type="SUPFAM" id="SSF51011">
    <property type="entry name" value="Glycosyl hydrolase domain"/>
    <property type="match status" value="1"/>
</dbReference>
<evidence type="ECO:0000256" key="2">
    <source>
        <dbReference type="ARBA" id="ARBA00022801"/>
    </source>
</evidence>
<dbReference type="Pfam" id="PF21156">
    <property type="entry name" value="ISOA1-3_C"/>
    <property type="match status" value="1"/>
</dbReference>
<dbReference type="SUPFAM" id="SSF81296">
    <property type="entry name" value="E set domains"/>
    <property type="match status" value="1"/>
</dbReference>
<keyword evidence="7" id="KW-1185">Reference proteome</keyword>
<dbReference type="AlphaFoldDB" id="A0A9X1HN50"/>
<reference evidence="6" key="1">
    <citation type="submission" date="2021-09" db="EMBL/GenBank/DDBJ databases">
        <title>Fulvivirga sp. isolated from coastal sediment.</title>
        <authorList>
            <person name="Yu H."/>
        </authorList>
    </citation>
    <scope>NUCLEOTIDE SEQUENCE</scope>
    <source>
        <strain evidence="6">1062</strain>
    </source>
</reference>
<sequence length="689" mass="78591">MAKINRLKTEVGRPAPIGATCSENGVNFSIYSHTAKGVELLLFRNPGDTEPTHTLVLDPDINKSTNYWHIFVEGIGHGQLYGYRVHGQFEPEKGYRFDPTKVLVDPYARAIIDDHYDRKMATVYGKDNVVSALKSIVVDTSHYDWEGDEPLNRPLNDSVIYEMHVRGFTRDASSRVPARKRGTYAGLIEKIPYLKELGIRCVQLMPVFQFDRQSAPEGKINYWGYQPINFFAPHRPYSSNQDPLGPVNEFRDMIKALHREGIEVILDVVFNHTAEEDAFGPTQSLRGIDNLSYYLLKKDEPATYLNDTGTGNTINANHSVVRRMILDSLRYWVEEMHIDGFRFDLASVLSRGEDGLPMKDPPILWSIDSDPRLVHTKIIAEAWDASGLYQVGSFVGDRWAVLNGHYRDVVRKFVRGDDGTVHDLADVITGSARLFGNADRDPQRSINLITSHDGFTMNDLVSYNEKHNEENGENNQDGNNLEFSYNYGTEGPANDPVTTMIRKKQIKNFFTILLLSQGPPMITMGDEIRKTLLGNNNAYTLDTKQNWFDWKAVDRHDEIYSFVKELLFKRKNSFIFSDKTFWSTPGGTDVIWHGVKTDSPDFGHFSHAIALELYQEGREERFYAILNSYWEALDFELPKLDDNFCWGLLIDTANEPPDDIIPLVNMAPVNKLVYRSLPHSVAVMRTIRK</sequence>
<dbReference type="Proteomes" id="UP001139409">
    <property type="component" value="Unassembled WGS sequence"/>
</dbReference>
<name>A0A9X1HN50_9BACT</name>
<dbReference type="PANTHER" id="PTHR43002">
    <property type="entry name" value="GLYCOGEN DEBRANCHING ENZYME"/>
    <property type="match status" value="1"/>
</dbReference>
<gene>
    <name evidence="6" type="primary">glgX</name>
    <name evidence="6" type="ORF">LDX50_00100</name>
</gene>
<dbReference type="InterPro" id="IPR006047">
    <property type="entry name" value="GH13_cat_dom"/>
</dbReference>
<dbReference type="InterPro" id="IPR044505">
    <property type="entry name" value="GlgX_Isoamylase_N_E_set"/>
</dbReference>
<dbReference type="InterPro" id="IPR048650">
    <property type="entry name" value="ISOA1-3-like_C"/>
</dbReference>
<dbReference type="InterPro" id="IPR014756">
    <property type="entry name" value="Ig_E-set"/>
</dbReference>
<evidence type="ECO:0000256" key="1">
    <source>
        <dbReference type="ARBA" id="ARBA00008061"/>
    </source>
</evidence>
<dbReference type="Pfam" id="PF02922">
    <property type="entry name" value="CBM_48"/>
    <property type="match status" value="1"/>
</dbReference>
<keyword evidence="4" id="KW-0326">Glycosidase</keyword>
<dbReference type="RefSeq" id="WP_225696363.1">
    <property type="nucleotide sequence ID" value="NZ_JAIXNE010000001.1"/>
</dbReference>
<dbReference type="CDD" id="cd02856">
    <property type="entry name" value="E_set_GDE_Isoamylase_N"/>
    <property type="match status" value="1"/>
</dbReference>
<dbReference type="NCBIfam" id="TIGR02100">
    <property type="entry name" value="glgX_debranch"/>
    <property type="match status" value="1"/>
</dbReference>
<dbReference type="InterPro" id="IPR017853">
    <property type="entry name" value="GH"/>
</dbReference>
<proteinExistence type="inferred from homology"/>
<dbReference type="Gene3D" id="3.20.20.80">
    <property type="entry name" value="Glycosidases"/>
    <property type="match status" value="1"/>
</dbReference>
<evidence type="ECO:0000313" key="7">
    <source>
        <dbReference type="Proteomes" id="UP001139409"/>
    </source>
</evidence>
<dbReference type="GO" id="GO:0004135">
    <property type="term" value="F:amylo-alpha-1,6-glucosidase activity"/>
    <property type="evidence" value="ECO:0007669"/>
    <property type="project" value="InterPro"/>
</dbReference>
<evidence type="ECO:0000256" key="3">
    <source>
        <dbReference type="ARBA" id="ARBA00022946"/>
    </source>
</evidence>
<dbReference type="Gene3D" id="2.60.40.10">
    <property type="entry name" value="Immunoglobulins"/>
    <property type="match status" value="1"/>
</dbReference>
<organism evidence="6 7">
    <name type="scientific">Fulvivirga sedimenti</name>
    <dbReference type="NCBI Taxonomy" id="2879465"/>
    <lineage>
        <taxon>Bacteria</taxon>
        <taxon>Pseudomonadati</taxon>
        <taxon>Bacteroidota</taxon>
        <taxon>Cytophagia</taxon>
        <taxon>Cytophagales</taxon>
        <taxon>Fulvivirgaceae</taxon>
        <taxon>Fulvivirga</taxon>
    </lineage>
</organism>
<dbReference type="Pfam" id="PF00128">
    <property type="entry name" value="Alpha-amylase"/>
    <property type="match status" value="1"/>
</dbReference>